<dbReference type="SUPFAM" id="SSF52540">
    <property type="entry name" value="P-loop containing nucleoside triphosphate hydrolases"/>
    <property type="match status" value="1"/>
</dbReference>
<dbReference type="Proteomes" id="UP000035904">
    <property type="component" value="Unassembled WGS sequence"/>
</dbReference>
<feature type="compositionally biased region" description="Basic and acidic residues" evidence="1">
    <location>
        <begin position="221"/>
        <end position="244"/>
    </location>
</feature>
<feature type="region of interest" description="Disordered" evidence="1">
    <location>
        <begin position="201"/>
        <end position="267"/>
    </location>
</feature>
<dbReference type="InterPro" id="IPR027417">
    <property type="entry name" value="P-loop_NTPase"/>
</dbReference>
<dbReference type="RefSeq" id="WP_047956714.1">
    <property type="nucleotide sequence ID" value="NZ_LDPG01000007.1"/>
</dbReference>
<dbReference type="EMBL" id="LDPG01000007">
    <property type="protein sequence ID" value="KLV18450.1"/>
    <property type="molecule type" value="Genomic_DNA"/>
</dbReference>
<dbReference type="Gene3D" id="3.40.50.300">
    <property type="entry name" value="P-loop containing nucleotide triphosphate hydrolases"/>
    <property type="match status" value="1"/>
</dbReference>
<comment type="caution">
    <text evidence="2">The sequence shown here is derived from an EMBL/GenBank/DDBJ whole genome shotgun (WGS) entry which is preliminary data.</text>
</comment>
<sequence length="581" mass="67258">MNIVIQQNIEDEFKEFIYEVLEDYLPKWDYSECSLEELENAKDNVKIIIWQVGDDEKEVLQVCGIKQMFYSDLEYFILILENEVTPEYLMNYKDPSLRVVSKDEDAIEDLLVKIKEEKVKSMCLDLPLGVEDTREIVNEATNSSKEPQIKMNILNNSSNSVELYDIEKSSPLESENKNEIQIQIEEDNGQNQAGIEIESLGNTNNIPIDDEQNKRVTKPVEATKSDEKVLKENKGKDNKNDKDLSMVPGKTSCEGDNSNCNATSKQKLEEGTQITCNGVPIDKTEIKKIAEERRKYEKRILSLRDFINIPVYKKKTIPHKAIGIWSPLHRSGVTTLAINFSLYLSDYSFPIGVLEAITTNMKQKNTLSLFSDKPENWQTYSKYLMGEGEPKQAIWDVKGIHFYPFIEKDKDLNWTEQAIEYFVEGLKFYDLLLVDLPTGKMEEYTLNTLKYLDELWIVVNNDITGILQWKNYINEVIKSSISCKLIFNEHLNFSKPELLEKELDIPLMATVPSMHIEINKNQYKTIPLIEQDQVYNKLEGSFVKMLECITGNKKKIIRFEAKNSSTSLEIFLKKFLKNRKI</sequence>
<organism evidence="2 3">
    <name type="scientific">Bacillus anthracis</name>
    <name type="common">anthrax bacterium</name>
    <dbReference type="NCBI Taxonomy" id="1392"/>
    <lineage>
        <taxon>Bacteria</taxon>
        <taxon>Bacillati</taxon>
        <taxon>Bacillota</taxon>
        <taxon>Bacilli</taxon>
        <taxon>Bacillales</taxon>
        <taxon>Bacillaceae</taxon>
        <taxon>Bacillus</taxon>
        <taxon>Bacillus cereus group</taxon>
    </lineage>
</organism>
<evidence type="ECO:0000313" key="3">
    <source>
        <dbReference type="Proteomes" id="UP000035904"/>
    </source>
</evidence>
<reference evidence="2 3" key="1">
    <citation type="submission" date="2015-05" db="EMBL/GenBank/DDBJ databases">
        <title>Whole genome sequence and identification of bacterial endophytes from Costus igneus.</title>
        <authorList>
            <person name="Lee Y.P."/>
            <person name="Gan H.M."/>
            <person name="Eng W."/>
            <person name="Wheatley M.S."/>
            <person name="Caraballo A."/>
            <person name="Polter S."/>
            <person name="Savka M.A."/>
            <person name="Hudson A.O."/>
        </authorList>
    </citation>
    <scope>NUCLEOTIDE SEQUENCE [LARGE SCALE GENOMIC DNA]</scope>
    <source>
        <strain evidence="2 3">RIT375</strain>
    </source>
</reference>
<dbReference type="PATRIC" id="fig|1392.242.peg.5810"/>
<evidence type="ECO:0000256" key="1">
    <source>
        <dbReference type="SAM" id="MobiDB-lite"/>
    </source>
</evidence>
<evidence type="ECO:0000313" key="2">
    <source>
        <dbReference type="EMBL" id="KLV18450.1"/>
    </source>
</evidence>
<feature type="compositionally biased region" description="Polar residues" evidence="1">
    <location>
        <begin position="254"/>
        <end position="265"/>
    </location>
</feature>
<protein>
    <submittedName>
        <fullName evidence="2">Uncharacterized protein</fullName>
    </submittedName>
</protein>
<accession>A0A0J1KP37</accession>
<gene>
    <name evidence="2" type="ORF">ABW01_13850</name>
</gene>
<name>A0A0J1KP37_BACAN</name>
<dbReference type="AlphaFoldDB" id="A0A0J1KP37"/>
<proteinExistence type="predicted"/>